<evidence type="ECO:0000313" key="2">
    <source>
        <dbReference type="EMBL" id="AUM11472.1"/>
    </source>
</evidence>
<dbReference type="Pfam" id="PF03473">
    <property type="entry name" value="MOSC"/>
    <property type="match status" value="1"/>
</dbReference>
<dbReference type="InterPro" id="IPR005302">
    <property type="entry name" value="MoCF_Sase_C"/>
</dbReference>
<dbReference type="Pfam" id="PF03476">
    <property type="entry name" value="MOSC_N"/>
    <property type="match status" value="1"/>
</dbReference>
<dbReference type="InterPro" id="IPR005303">
    <property type="entry name" value="MOCOS_middle"/>
</dbReference>
<dbReference type="SUPFAM" id="SSF50800">
    <property type="entry name" value="PK beta-barrel domain-like"/>
    <property type="match status" value="1"/>
</dbReference>
<feature type="domain" description="MOSC" evidence="1">
    <location>
        <begin position="98"/>
        <end position="263"/>
    </location>
</feature>
<keyword evidence="3" id="KW-1185">Reference proteome</keyword>
<sequence length="264" mass="29399">MYVSRLFVHPVKSLGGVSVESYIVDRFGPQWDRRWMVVDEQGKFITQRQLAAMALIKAKMVQDNVQLTAASGEALEFSAADFNAGEDVTVQVWRDQCVAKLGPAHVHAWLSRVLGRPCRLVFMHDACKRSVDESYSGPGHTVSFADGFPLLLTQQASLDVLNGYMSINVGMERFRPNLVVDGGLAWEEDQWRKLRIGSMLFDVVKPCSRCAIPTIDPGDASKQPEVFKTLKQYRSQAGEVYFGQNLVARGGGRLFVGDQVEVLE</sequence>
<dbReference type="Proteomes" id="UP000235116">
    <property type="component" value="Chromosome"/>
</dbReference>
<gene>
    <name evidence="2" type="ORF">Kalk_03105</name>
</gene>
<dbReference type="EMBL" id="CP022684">
    <property type="protein sequence ID" value="AUM11472.1"/>
    <property type="molecule type" value="Genomic_DNA"/>
</dbReference>
<dbReference type="SUPFAM" id="SSF141673">
    <property type="entry name" value="MOSC N-terminal domain-like"/>
    <property type="match status" value="1"/>
</dbReference>
<name>A0A2K9LGS0_9GAMM</name>
<evidence type="ECO:0000313" key="3">
    <source>
        <dbReference type="Proteomes" id="UP000235116"/>
    </source>
</evidence>
<dbReference type="OrthoDB" id="581532at2"/>
<dbReference type="GO" id="GO:0030151">
    <property type="term" value="F:molybdenum ion binding"/>
    <property type="evidence" value="ECO:0007669"/>
    <property type="project" value="InterPro"/>
</dbReference>
<dbReference type="AlphaFoldDB" id="A0A2K9LGS0"/>
<dbReference type="PANTHER" id="PTHR14237">
    <property type="entry name" value="MOLYBDOPTERIN COFACTOR SULFURASE MOSC"/>
    <property type="match status" value="1"/>
</dbReference>
<reference evidence="3" key="1">
    <citation type="submission" date="2017-08" db="EMBL/GenBank/DDBJ databases">
        <title>Direct submision.</title>
        <authorList>
            <person name="Kim S.-J."/>
            <person name="Rhee S.-K."/>
        </authorList>
    </citation>
    <scope>NUCLEOTIDE SEQUENCE [LARGE SCALE GENOMIC DNA]</scope>
    <source>
        <strain evidence="3">GI5</strain>
    </source>
</reference>
<dbReference type="GO" id="GO:0030170">
    <property type="term" value="F:pyridoxal phosphate binding"/>
    <property type="evidence" value="ECO:0007669"/>
    <property type="project" value="InterPro"/>
</dbReference>
<proteinExistence type="predicted"/>
<evidence type="ECO:0000259" key="1">
    <source>
        <dbReference type="PROSITE" id="PS51340"/>
    </source>
</evidence>
<dbReference type="InterPro" id="IPR011037">
    <property type="entry name" value="Pyrv_Knase-like_insert_dom_sf"/>
</dbReference>
<dbReference type="RefSeq" id="WP_101892812.1">
    <property type="nucleotide sequence ID" value="NZ_CP022684.1"/>
</dbReference>
<organism evidence="2 3">
    <name type="scientific">Ketobacter alkanivorans</name>
    <dbReference type="NCBI Taxonomy" id="1917421"/>
    <lineage>
        <taxon>Bacteria</taxon>
        <taxon>Pseudomonadati</taxon>
        <taxon>Pseudomonadota</taxon>
        <taxon>Gammaproteobacteria</taxon>
        <taxon>Pseudomonadales</taxon>
        <taxon>Ketobacteraceae</taxon>
        <taxon>Ketobacter</taxon>
    </lineage>
</organism>
<dbReference type="GO" id="GO:0003824">
    <property type="term" value="F:catalytic activity"/>
    <property type="evidence" value="ECO:0007669"/>
    <property type="project" value="InterPro"/>
</dbReference>
<dbReference type="KEGG" id="kak:Kalk_03105"/>
<dbReference type="PROSITE" id="PS51340">
    <property type="entry name" value="MOSC"/>
    <property type="match status" value="1"/>
</dbReference>
<accession>A0A2K9LGS0</accession>
<protein>
    <recommendedName>
        <fullName evidence="1">MOSC domain-containing protein</fullName>
    </recommendedName>
</protein>
<dbReference type="PANTHER" id="PTHR14237:SF19">
    <property type="entry name" value="MITOCHONDRIAL AMIDOXIME REDUCING COMPONENT 1"/>
    <property type="match status" value="1"/>
</dbReference>